<dbReference type="Proteomes" id="UP000887579">
    <property type="component" value="Unplaced"/>
</dbReference>
<evidence type="ECO:0000313" key="2">
    <source>
        <dbReference type="WBParaSite" id="ES5_v2.g22134.t1"/>
    </source>
</evidence>
<protein>
    <submittedName>
        <fullName evidence="2">Saposin B-type domain-containing protein</fullName>
    </submittedName>
</protein>
<organism evidence="1 2">
    <name type="scientific">Panagrolaimus sp. ES5</name>
    <dbReference type="NCBI Taxonomy" id="591445"/>
    <lineage>
        <taxon>Eukaryota</taxon>
        <taxon>Metazoa</taxon>
        <taxon>Ecdysozoa</taxon>
        <taxon>Nematoda</taxon>
        <taxon>Chromadorea</taxon>
        <taxon>Rhabditida</taxon>
        <taxon>Tylenchina</taxon>
        <taxon>Panagrolaimomorpha</taxon>
        <taxon>Panagrolaimoidea</taxon>
        <taxon>Panagrolaimidae</taxon>
        <taxon>Panagrolaimus</taxon>
    </lineage>
</organism>
<reference evidence="2" key="1">
    <citation type="submission" date="2022-11" db="UniProtKB">
        <authorList>
            <consortium name="WormBaseParasite"/>
        </authorList>
    </citation>
    <scope>IDENTIFICATION</scope>
</reference>
<sequence length="112" mass="12335">MKLIILIATVIFFAGNCSGKALLKDEKADDESMKEKICEMCVSLITKATTQIIEHEDDFKQNGGKICDVVTLGNDKLDKKCHEIITDKVDQIISMVKSADSPKDVCIAIKVC</sequence>
<dbReference type="WBParaSite" id="ES5_v2.g22134.t1">
    <property type="protein sequence ID" value="ES5_v2.g22134.t1"/>
    <property type="gene ID" value="ES5_v2.g22134"/>
</dbReference>
<evidence type="ECO:0000313" key="1">
    <source>
        <dbReference type="Proteomes" id="UP000887579"/>
    </source>
</evidence>
<name>A0AC34FXG6_9BILA</name>
<accession>A0AC34FXG6</accession>
<proteinExistence type="predicted"/>